<keyword evidence="1" id="KW-0255">Endonuclease</keyword>
<dbReference type="eggNOG" id="ENOG502Z803">
    <property type="taxonomic scope" value="Bacteria"/>
</dbReference>
<dbReference type="InterPro" id="IPR019062">
    <property type="entry name" value="Restrct_endonuc_II_HpaII"/>
</dbReference>
<evidence type="ECO:0000313" key="1">
    <source>
        <dbReference type="EMBL" id="AFC25157.1"/>
    </source>
</evidence>
<gene>
    <name evidence="1" type="ordered locus">SGRA_2429</name>
</gene>
<proteinExistence type="predicted"/>
<dbReference type="AlphaFoldDB" id="H6L4Y2"/>
<protein>
    <submittedName>
        <fullName evidence="1">Type II restriction endonuclease HpaII</fullName>
    </submittedName>
</protein>
<keyword evidence="1" id="KW-0378">Hydrolase</keyword>
<dbReference type="Pfam" id="PF09561">
    <property type="entry name" value="RE_HpaII"/>
    <property type="match status" value="1"/>
</dbReference>
<evidence type="ECO:0000313" key="2">
    <source>
        <dbReference type="Proteomes" id="UP000007519"/>
    </source>
</evidence>
<dbReference type="RefSeq" id="WP_015692770.1">
    <property type="nucleotide sequence ID" value="NC_016940.1"/>
</dbReference>
<dbReference type="REBASE" id="45868">
    <property type="entry name" value="SgrLORF2428P"/>
</dbReference>
<keyword evidence="1" id="KW-0540">Nuclease</keyword>
<dbReference type="GO" id="GO:0004519">
    <property type="term" value="F:endonuclease activity"/>
    <property type="evidence" value="ECO:0007669"/>
    <property type="project" value="UniProtKB-KW"/>
</dbReference>
<dbReference type="STRING" id="984262.SGRA_2429"/>
<accession>H6L4Y2</accession>
<dbReference type="HOGENOM" id="CLU_064503_0_0_10"/>
<keyword evidence="2" id="KW-1185">Reference proteome</keyword>
<organism evidence="1 2">
    <name type="scientific">Saprospira grandis (strain Lewin)</name>
    <dbReference type="NCBI Taxonomy" id="984262"/>
    <lineage>
        <taxon>Bacteria</taxon>
        <taxon>Pseudomonadati</taxon>
        <taxon>Bacteroidota</taxon>
        <taxon>Saprospiria</taxon>
        <taxon>Saprospirales</taxon>
        <taxon>Saprospiraceae</taxon>
        <taxon>Saprospira</taxon>
    </lineage>
</organism>
<dbReference type="EMBL" id="CP002831">
    <property type="protein sequence ID" value="AFC25157.1"/>
    <property type="molecule type" value="Genomic_DNA"/>
</dbReference>
<dbReference type="KEGG" id="sgn:SGRA_2429"/>
<reference evidence="1 2" key="1">
    <citation type="journal article" date="2012" name="Stand. Genomic Sci.">
        <title>Complete genome sequencing and analysis of Saprospira grandis str. Lewin, a predatory marine bacterium.</title>
        <authorList>
            <person name="Saw J.H."/>
            <person name="Yuryev A."/>
            <person name="Kanbe M."/>
            <person name="Hou S."/>
            <person name="Young A.G."/>
            <person name="Aizawa S."/>
            <person name="Alam M."/>
        </authorList>
    </citation>
    <scope>NUCLEOTIDE SEQUENCE [LARGE SCALE GENOMIC DNA]</scope>
    <source>
        <strain evidence="1 2">Lewin</strain>
    </source>
</reference>
<name>H6L4Y2_SAPGL</name>
<dbReference type="Proteomes" id="UP000007519">
    <property type="component" value="Chromosome"/>
</dbReference>
<sequence>MKKGNKGEWSEIYTLLKLISDGVLPQGDAHLVATDFEYIVEAVYRSEKDGLKEYHINSDQKSVLLIDGEEQVEIPLEEFEAIKTVVLDGIRQAPKGTFLIEEAIPFLSTIHCLSLKAKSSSKKDIEVLIYDYRVARSSKLGFSIKSQLGNPSTLLNASKATNFQFWLPQEVNAESINKISTSSKIKKRIEAIYEEVGQLVFTTIQNQTFANNLCLIDSALPQIIAALLLIYYSGRAKSSKITDLVEQLRIENPLGFPEIEGQHFYEYKIKRFLTDVALGMTPNTVWDGRFDAGGGYIVVRNDGELVCYHIYDRNQFEDYLFHNTKLDTPSSSRHGFGLIYREGGENYFNLNIQIRFSN</sequence>
<dbReference type="OrthoDB" id="1551452at2"/>